<evidence type="ECO:0000313" key="2">
    <source>
        <dbReference type="EMBL" id="KIK50027.1"/>
    </source>
</evidence>
<gene>
    <name evidence="2" type="ORF">GYMLUDRAFT_183240</name>
</gene>
<feature type="domain" description="Retrotransposon gag" evidence="1">
    <location>
        <begin position="29"/>
        <end position="118"/>
    </location>
</feature>
<keyword evidence="3" id="KW-1185">Reference proteome</keyword>
<accession>A0A0D0BX11</accession>
<reference evidence="2 3" key="1">
    <citation type="submission" date="2014-04" db="EMBL/GenBank/DDBJ databases">
        <title>Evolutionary Origins and Diversification of the Mycorrhizal Mutualists.</title>
        <authorList>
            <consortium name="DOE Joint Genome Institute"/>
            <consortium name="Mycorrhizal Genomics Consortium"/>
            <person name="Kohler A."/>
            <person name="Kuo A."/>
            <person name="Nagy L.G."/>
            <person name="Floudas D."/>
            <person name="Copeland A."/>
            <person name="Barry K.W."/>
            <person name="Cichocki N."/>
            <person name="Veneault-Fourrey C."/>
            <person name="LaButti K."/>
            <person name="Lindquist E.A."/>
            <person name="Lipzen A."/>
            <person name="Lundell T."/>
            <person name="Morin E."/>
            <person name="Murat C."/>
            <person name="Riley R."/>
            <person name="Ohm R."/>
            <person name="Sun H."/>
            <person name="Tunlid A."/>
            <person name="Henrissat B."/>
            <person name="Grigoriev I.V."/>
            <person name="Hibbett D.S."/>
            <person name="Martin F."/>
        </authorList>
    </citation>
    <scope>NUCLEOTIDE SEQUENCE [LARGE SCALE GENOMIC DNA]</scope>
    <source>
        <strain evidence="2 3">FD-317 M1</strain>
    </source>
</reference>
<protein>
    <recommendedName>
        <fullName evidence="1">Retrotransposon gag domain-containing protein</fullName>
    </recommendedName>
</protein>
<evidence type="ECO:0000313" key="3">
    <source>
        <dbReference type="Proteomes" id="UP000053593"/>
    </source>
</evidence>
<dbReference type="AlphaFoldDB" id="A0A0D0BX11"/>
<dbReference type="EMBL" id="KN834938">
    <property type="protein sequence ID" value="KIK50027.1"/>
    <property type="molecule type" value="Genomic_DNA"/>
</dbReference>
<dbReference type="OrthoDB" id="3267748at2759"/>
<evidence type="ECO:0000259" key="1">
    <source>
        <dbReference type="Pfam" id="PF03732"/>
    </source>
</evidence>
<organism evidence="2 3">
    <name type="scientific">Collybiopsis luxurians FD-317 M1</name>
    <dbReference type="NCBI Taxonomy" id="944289"/>
    <lineage>
        <taxon>Eukaryota</taxon>
        <taxon>Fungi</taxon>
        <taxon>Dikarya</taxon>
        <taxon>Basidiomycota</taxon>
        <taxon>Agaricomycotina</taxon>
        <taxon>Agaricomycetes</taxon>
        <taxon>Agaricomycetidae</taxon>
        <taxon>Agaricales</taxon>
        <taxon>Marasmiineae</taxon>
        <taxon>Omphalotaceae</taxon>
        <taxon>Collybiopsis</taxon>
        <taxon>Collybiopsis luxurians</taxon>
    </lineage>
</organism>
<sequence length="135" mass="16242">EFREFMRFVKQVSCYIEDGNVPIHREVDIMSHYLKGSAYNFYERTCGDCPEKWTLQQFFIRLYDYIFPLSFRTEQRRKLRRCSQGKHRVRDYVGYFEDLCDTIGPIDEQEKVSLLWDGFAGYIAAGLYNRNLHPE</sequence>
<feature type="non-terminal residue" evidence="2">
    <location>
        <position position="1"/>
    </location>
</feature>
<dbReference type="HOGENOM" id="CLU_108608_0_0_1"/>
<dbReference type="InterPro" id="IPR005162">
    <property type="entry name" value="Retrotrans_gag_dom"/>
</dbReference>
<proteinExistence type="predicted"/>
<name>A0A0D0BX11_9AGAR</name>
<dbReference type="Pfam" id="PF03732">
    <property type="entry name" value="Retrotrans_gag"/>
    <property type="match status" value="1"/>
</dbReference>
<dbReference type="Proteomes" id="UP000053593">
    <property type="component" value="Unassembled WGS sequence"/>
</dbReference>